<organism evidence="2 3">
    <name type="scientific">Bugula neritina</name>
    <name type="common">Brown bryozoan</name>
    <name type="synonym">Sertularia neritina</name>
    <dbReference type="NCBI Taxonomy" id="10212"/>
    <lineage>
        <taxon>Eukaryota</taxon>
        <taxon>Metazoa</taxon>
        <taxon>Spiralia</taxon>
        <taxon>Lophotrochozoa</taxon>
        <taxon>Bryozoa</taxon>
        <taxon>Gymnolaemata</taxon>
        <taxon>Cheilostomatida</taxon>
        <taxon>Flustrina</taxon>
        <taxon>Buguloidea</taxon>
        <taxon>Bugulidae</taxon>
        <taxon>Bugula</taxon>
    </lineage>
</organism>
<keyword evidence="3" id="KW-1185">Reference proteome</keyword>
<name>A0A7J7JSL1_BUGNE</name>
<evidence type="ECO:0000313" key="2">
    <source>
        <dbReference type="EMBL" id="KAF6028915.1"/>
    </source>
</evidence>
<dbReference type="AlphaFoldDB" id="A0A7J7JSL1"/>
<keyword evidence="1" id="KW-0472">Membrane</keyword>
<dbReference type="EMBL" id="VXIV02001885">
    <property type="protein sequence ID" value="KAF6028915.1"/>
    <property type="molecule type" value="Genomic_DNA"/>
</dbReference>
<dbReference type="Proteomes" id="UP000593567">
    <property type="component" value="Unassembled WGS sequence"/>
</dbReference>
<protein>
    <submittedName>
        <fullName evidence="2">Uncharacterized protein</fullName>
    </submittedName>
</protein>
<keyword evidence="1" id="KW-1133">Transmembrane helix</keyword>
<accession>A0A7J7JSL1</accession>
<dbReference type="Gene3D" id="1.10.287.70">
    <property type="match status" value="1"/>
</dbReference>
<evidence type="ECO:0000256" key="1">
    <source>
        <dbReference type="SAM" id="Phobius"/>
    </source>
</evidence>
<gene>
    <name evidence="2" type="ORF">EB796_012769</name>
</gene>
<comment type="caution">
    <text evidence="2">The sequence shown here is derived from an EMBL/GenBank/DDBJ whole genome shotgun (WGS) entry which is preliminary data.</text>
</comment>
<keyword evidence="1" id="KW-0812">Transmembrane</keyword>
<reference evidence="2" key="1">
    <citation type="submission" date="2020-06" db="EMBL/GenBank/DDBJ databases">
        <title>Draft genome of Bugula neritina, a colonial animal packing powerful symbionts and potential medicines.</title>
        <authorList>
            <person name="Rayko M."/>
        </authorList>
    </citation>
    <scope>NUCLEOTIDE SEQUENCE [LARGE SCALE GENOMIC DNA]</scope>
    <source>
        <strain evidence="2">Kwan_BN1</strain>
    </source>
</reference>
<proteinExistence type="predicted"/>
<sequence>MVLRQVKATLDMTADSEQNIRNCKDQQEEVGRQHGTWKSFARVLVKNILILVSNVGMLILGAYLFQYLEGENEKQNCVVQQQEYWNVVSDTNDCSN</sequence>
<feature type="transmembrane region" description="Helical" evidence="1">
    <location>
        <begin position="48"/>
        <end position="68"/>
    </location>
</feature>
<evidence type="ECO:0000313" key="3">
    <source>
        <dbReference type="Proteomes" id="UP000593567"/>
    </source>
</evidence>